<dbReference type="EMBL" id="SGWQ01000007">
    <property type="protein sequence ID" value="RZS36329.1"/>
    <property type="molecule type" value="Genomic_DNA"/>
</dbReference>
<evidence type="ECO:0000313" key="4">
    <source>
        <dbReference type="Proteomes" id="UP000294257"/>
    </source>
</evidence>
<feature type="region of interest" description="Disordered" evidence="1">
    <location>
        <begin position="308"/>
        <end position="327"/>
    </location>
</feature>
<sequence>MVTGANGFIGSHFVEQLALRNANVISIHRNGDARRRTSANSRPLRIDLLDQGELLAACKYVAPRIDAIVHCAALDGNTEFKTKHSAEILDANLRIASNILNCARRTSVDDVVMISSAEVYTAKSSGPVNEDEDYREHMEYSTNGYRLSKIFTEILADLHRSQFGMRVFLPRPTNVYGPRDSFGGTISRVIPNMITRIVSGEEVEIWGTGRQTRTFVHVEDLVSATLRMVETNKHQTLNIGAPEPVSMVELAEMLFAILDRPVRVRLDLDKPTGSSSRLLDLTRFDEIVDFTPRSLRDGLEQTVSWYLDNRSGGGTEQPVAAANAPSR</sequence>
<keyword evidence="4" id="KW-1185">Reference proteome</keyword>
<dbReference type="Gene3D" id="3.40.50.720">
    <property type="entry name" value="NAD(P)-binding Rossmann-like Domain"/>
    <property type="match status" value="1"/>
</dbReference>
<gene>
    <name evidence="3" type="ORF">EV193_10710</name>
</gene>
<dbReference type="RefSeq" id="WP_242613536.1">
    <property type="nucleotide sequence ID" value="NZ_SGWQ01000007.1"/>
</dbReference>
<comment type="caution">
    <text evidence="3">The sequence shown here is derived from an EMBL/GenBank/DDBJ whole genome shotgun (WGS) entry which is preliminary data.</text>
</comment>
<organism evidence="3 4">
    <name type="scientific">Herbihabitans rhizosphaerae</name>
    <dbReference type="NCBI Taxonomy" id="1872711"/>
    <lineage>
        <taxon>Bacteria</taxon>
        <taxon>Bacillati</taxon>
        <taxon>Actinomycetota</taxon>
        <taxon>Actinomycetes</taxon>
        <taxon>Pseudonocardiales</taxon>
        <taxon>Pseudonocardiaceae</taxon>
        <taxon>Herbihabitans</taxon>
    </lineage>
</organism>
<dbReference type="Pfam" id="PF01370">
    <property type="entry name" value="Epimerase"/>
    <property type="match status" value="1"/>
</dbReference>
<dbReference type="SUPFAM" id="SSF51735">
    <property type="entry name" value="NAD(P)-binding Rossmann-fold domains"/>
    <property type="match status" value="1"/>
</dbReference>
<dbReference type="InterPro" id="IPR036291">
    <property type="entry name" value="NAD(P)-bd_dom_sf"/>
</dbReference>
<dbReference type="AlphaFoldDB" id="A0A4Q7KIG6"/>
<dbReference type="PANTHER" id="PTHR43238">
    <property type="entry name" value="GDP-L-FUCOSE SYNTHASE"/>
    <property type="match status" value="1"/>
</dbReference>
<dbReference type="Gene3D" id="3.90.25.10">
    <property type="entry name" value="UDP-galactose 4-epimerase, domain 1"/>
    <property type="match status" value="1"/>
</dbReference>
<feature type="domain" description="NAD-dependent epimerase/dehydratase" evidence="2">
    <location>
        <begin position="1"/>
        <end position="240"/>
    </location>
</feature>
<dbReference type="PANTHER" id="PTHR43238:SF1">
    <property type="entry name" value="GDP-L-FUCOSE SYNTHASE"/>
    <property type="match status" value="1"/>
</dbReference>
<dbReference type="InterPro" id="IPR001509">
    <property type="entry name" value="Epimerase_deHydtase"/>
</dbReference>
<reference evidence="3 4" key="1">
    <citation type="submission" date="2019-02" db="EMBL/GenBank/DDBJ databases">
        <title>Genomic Encyclopedia of Type Strains, Phase IV (KMG-IV): sequencing the most valuable type-strain genomes for metagenomic binning, comparative biology and taxonomic classification.</title>
        <authorList>
            <person name="Goeker M."/>
        </authorList>
    </citation>
    <scope>NUCLEOTIDE SEQUENCE [LARGE SCALE GENOMIC DNA]</scope>
    <source>
        <strain evidence="3 4">DSM 101727</strain>
    </source>
</reference>
<dbReference type="GO" id="GO:0050577">
    <property type="term" value="F:GDP-L-fucose synthase activity"/>
    <property type="evidence" value="ECO:0007669"/>
    <property type="project" value="TreeGrafter"/>
</dbReference>
<name>A0A4Q7KIG6_9PSEU</name>
<evidence type="ECO:0000259" key="2">
    <source>
        <dbReference type="Pfam" id="PF01370"/>
    </source>
</evidence>
<evidence type="ECO:0000256" key="1">
    <source>
        <dbReference type="SAM" id="MobiDB-lite"/>
    </source>
</evidence>
<protein>
    <submittedName>
        <fullName evidence="3">dTDP-4-dehydro-6-deoxy-alpha-D-gulose 4-ketoreductase</fullName>
    </submittedName>
</protein>
<dbReference type="Proteomes" id="UP000294257">
    <property type="component" value="Unassembled WGS sequence"/>
</dbReference>
<proteinExistence type="predicted"/>
<accession>A0A4Q7KIG6</accession>
<evidence type="ECO:0000313" key="3">
    <source>
        <dbReference type="EMBL" id="RZS36329.1"/>
    </source>
</evidence>